<dbReference type="RefSeq" id="WP_169699863.1">
    <property type="nucleotide sequence ID" value="NZ_LS974202.1"/>
</dbReference>
<proteinExistence type="predicted"/>
<dbReference type="AlphaFoldDB" id="A0A7Z7PP71"/>
<evidence type="ECO:0000256" key="1">
    <source>
        <dbReference type="ARBA" id="ARBA00022801"/>
    </source>
</evidence>
<dbReference type="InterPro" id="IPR050798">
    <property type="entry name" value="YhaM_exoribonuc/phosphodiest"/>
</dbReference>
<reference evidence="3 4" key="1">
    <citation type="submission" date="2017-01" db="EMBL/GenBank/DDBJ databases">
        <authorList>
            <person name="Erauso G."/>
        </authorList>
    </citation>
    <scope>NUCLEOTIDE SEQUENCE [LARGE SCALE GENOMIC DNA]</scope>
    <source>
        <strain evidence="3">MESINF1</strain>
    </source>
</reference>
<dbReference type="Proteomes" id="UP000250796">
    <property type="component" value="Chromosome MESINF"/>
</dbReference>
<dbReference type="CDD" id="cd00077">
    <property type="entry name" value="HDc"/>
    <property type="match status" value="1"/>
</dbReference>
<dbReference type="InterPro" id="IPR003607">
    <property type="entry name" value="HD/PDEase_dom"/>
</dbReference>
<evidence type="ECO:0000313" key="4">
    <source>
        <dbReference type="Proteomes" id="UP000250796"/>
    </source>
</evidence>
<dbReference type="Gene3D" id="1.10.3210.10">
    <property type="entry name" value="Hypothetical protein af1432"/>
    <property type="match status" value="1"/>
</dbReference>
<dbReference type="GO" id="GO:0016787">
    <property type="term" value="F:hydrolase activity"/>
    <property type="evidence" value="ECO:0007669"/>
    <property type="project" value="UniProtKB-KW"/>
</dbReference>
<dbReference type="PANTHER" id="PTHR37294">
    <property type="entry name" value="3'-5' EXORIBONUCLEASE YHAM"/>
    <property type="match status" value="1"/>
</dbReference>
<dbReference type="KEGG" id="minf:MESINF_2311"/>
<dbReference type="PROSITE" id="PS51831">
    <property type="entry name" value="HD"/>
    <property type="match status" value="1"/>
</dbReference>
<name>A0A7Z7PP71_9BACT</name>
<dbReference type="NCBIfam" id="TIGR00277">
    <property type="entry name" value="HDIG"/>
    <property type="match status" value="1"/>
</dbReference>
<accession>A0A7Z7PP71</accession>
<dbReference type="GO" id="GO:0031125">
    <property type="term" value="P:rRNA 3'-end processing"/>
    <property type="evidence" value="ECO:0007669"/>
    <property type="project" value="TreeGrafter"/>
</dbReference>
<keyword evidence="1" id="KW-0378">Hydrolase</keyword>
<evidence type="ECO:0000313" key="3">
    <source>
        <dbReference type="EMBL" id="SSC13751.1"/>
    </source>
</evidence>
<sequence length="337" mass="37863">MIRGKQDDYPTLSEILQSYSALQNKVENFVNMKPGFFFVFSAEKIEGSRGPYYICTVGDSRIRIESKAWIGDSGVIEPRAGHIALADYMHDEKYGLSIKVKRNFTPDEMEAYSAGSITKLIPVISNIAALRSEIQRLIESVKNEFLRELLDSLLGKNGSCQEFFDSPAAKTYHHALIGGLASHSLQVARYALGIYELSPSRDSIDRDILVVAALLHDIGKVKTYSTDDYAFEYTDRGQLEEHIAIGIRILERAIVKIDGFPETLASELIHAIISHHGELQYGSPVTPKTREAFILALCDNLDARLDHFESMAAVTQEDSSWTEYSRMFQSRLYKGNH</sequence>
<keyword evidence="4" id="KW-1185">Reference proteome</keyword>
<dbReference type="SMART" id="SM00471">
    <property type="entry name" value="HDc"/>
    <property type="match status" value="1"/>
</dbReference>
<gene>
    <name evidence="3" type="ORF">MESINF_2311</name>
</gene>
<dbReference type="EMBL" id="LS974202">
    <property type="protein sequence ID" value="SSC13751.1"/>
    <property type="molecule type" value="Genomic_DNA"/>
</dbReference>
<organism evidence="3 4">
    <name type="scientific">Mesotoga infera</name>
    <dbReference type="NCBI Taxonomy" id="1236046"/>
    <lineage>
        <taxon>Bacteria</taxon>
        <taxon>Thermotogati</taxon>
        <taxon>Thermotogota</taxon>
        <taxon>Thermotogae</taxon>
        <taxon>Kosmotogales</taxon>
        <taxon>Kosmotogaceae</taxon>
        <taxon>Mesotoga</taxon>
    </lineage>
</organism>
<dbReference type="Pfam" id="PF01966">
    <property type="entry name" value="HD"/>
    <property type="match status" value="1"/>
</dbReference>
<feature type="domain" description="HD" evidence="2">
    <location>
        <begin position="180"/>
        <end position="304"/>
    </location>
</feature>
<dbReference type="InterPro" id="IPR006674">
    <property type="entry name" value="HD_domain"/>
</dbReference>
<protein>
    <submittedName>
        <fullName evidence="3">Putative domain HDIG-containing protein</fullName>
    </submittedName>
</protein>
<dbReference type="PANTHER" id="PTHR37294:SF1">
    <property type="entry name" value="3'-5' EXORIBONUCLEASE YHAM"/>
    <property type="match status" value="1"/>
</dbReference>
<dbReference type="SUPFAM" id="SSF109604">
    <property type="entry name" value="HD-domain/PDEase-like"/>
    <property type="match status" value="1"/>
</dbReference>
<evidence type="ECO:0000259" key="2">
    <source>
        <dbReference type="PROSITE" id="PS51831"/>
    </source>
</evidence>
<dbReference type="InterPro" id="IPR006675">
    <property type="entry name" value="HDIG_dom"/>
</dbReference>